<comment type="caution">
    <text evidence="1">The sequence shown here is derived from an EMBL/GenBank/DDBJ whole genome shotgun (WGS) entry which is preliminary data.</text>
</comment>
<evidence type="ECO:0000313" key="2">
    <source>
        <dbReference type="Proteomes" id="UP001190700"/>
    </source>
</evidence>
<evidence type="ECO:0000313" key="1">
    <source>
        <dbReference type="EMBL" id="KAK3278048.1"/>
    </source>
</evidence>
<organism evidence="1 2">
    <name type="scientific">Cymbomonas tetramitiformis</name>
    <dbReference type="NCBI Taxonomy" id="36881"/>
    <lineage>
        <taxon>Eukaryota</taxon>
        <taxon>Viridiplantae</taxon>
        <taxon>Chlorophyta</taxon>
        <taxon>Pyramimonadophyceae</taxon>
        <taxon>Pyramimonadales</taxon>
        <taxon>Pyramimonadaceae</taxon>
        <taxon>Cymbomonas</taxon>
    </lineage>
</organism>
<reference evidence="1 2" key="1">
    <citation type="journal article" date="2015" name="Genome Biol. Evol.">
        <title>Comparative Genomics of a Bacterivorous Green Alga Reveals Evolutionary Causalities and Consequences of Phago-Mixotrophic Mode of Nutrition.</title>
        <authorList>
            <person name="Burns J.A."/>
            <person name="Paasch A."/>
            <person name="Narechania A."/>
            <person name="Kim E."/>
        </authorList>
    </citation>
    <scope>NUCLEOTIDE SEQUENCE [LARGE SCALE GENOMIC DNA]</scope>
    <source>
        <strain evidence="1 2">PLY_AMNH</strain>
    </source>
</reference>
<dbReference type="Proteomes" id="UP001190700">
    <property type="component" value="Unassembled WGS sequence"/>
</dbReference>
<protein>
    <submittedName>
        <fullName evidence="1">Uncharacterized protein</fullName>
    </submittedName>
</protein>
<dbReference type="AlphaFoldDB" id="A0AAE0GHJ1"/>
<accession>A0AAE0GHJ1</accession>
<dbReference type="EMBL" id="LGRX02005648">
    <property type="protein sequence ID" value="KAK3278048.1"/>
    <property type="molecule type" value="Genomic_DNA"/>
</dbReference>
<keyword evidence="2" id="KW-1185">Reference proteome</keyword>
<sequence>MDQPALFTVAGWGWLSIDQKKKVKGDGKLPTPQIHAGVARALARMDPVMNKELMIACSAARVHVLSIFTPAEDTLLSMGMLKYGLGEAKSEVWKRIQTEFLPPKEPNQVASRPRGAVEGLCCSGVAPRHVARWRACGEAAQVAPRPRGAVEGL</sequence>
<name>A0AAE0GHJ1_9CHLO</name>
<proteinExistence type="predicted"/>
<gene>
    <name evidence="1" type="ORF">CYMTET_13983</name>
</gene>